<dbReference type="InterPro" id="IPR024311">
    <property type="entry name" value="Lipocalin-like"/>
</dbReference>
<keyword evidence="3" id="KW-1185">Reference proteome</keyword>
<protein>
    <submittedName>
        <fullName evidence="2">Lipocalin-like domain-containing protein</fullName>
    </submittedName>
</protein>
<proteinExistence type="predicted"/>
<evidence type="ECO:0000313" key="2">
    <source>
        <dbReference type="EMBL" id="QCT18360.1"/>
    </source>
</evidence>
<accession>A0A4P8YD23</accession>
<dbReference type="OrthoDB" id="118834at2"/>
<gene>
    <name evidence="2" type="ORF">FEM41_01240</name>
</gene>
<reference evidence="2 3" key="1">
    <citation type="submission" date="2019-05" db="EMBL/GenBank/DDBJ databases">
        <title>Complete genome sequence of Izhakiella calystegiae KSNA2, an endophyte isolated from beach morning glory (Calystegia soldanella).</title>
        <authorList>
            <person name="Jiang L."/>
            <person name="Jeong J.C."/>
            <person name="Kim C.Y."/>
            <person name="Kim D.H."/>
            <person name="Kim S.W."/>
            <person name="Lee j."/>
        </authorList>
    </citation>
    <scope>NUCLEOTIDE SEQUENCE [LARGE SCALE GENOMIC DNA]</scope>
    <source>
        <strain evidence="2 3">KSNA2</strain>
    </source>
</reference>
<name>A0A4P8YD23_9ENTR</name>
<dbReference type="AlphaFoldDB" id="A0A4P8YD23"/>
<evidence type="ECO:0000259" key="1">
    <source>
        <dbReference type="Pfam" id="PF13924"/>
    </source>
</evidence>
<dbReference type="Proteomes" id="UP000302163">
    <property type="component" value="Chromosome"/>
</dbReference>
<feature type="domain" description="Lipocalin-like" evidence="1">
    <location>
        <begin position="8"/>
        <end position="145"/>
    </location>
</feature>
<organism evidence="2 3">
    <name type="scientific">Jejubacter calystegiae</name>
    <dbReference type="NCBI Taxonomy" id="2579935"/>
    <lineage>
        <taxon>Bacteria</taxon>
        <taxon>Pseudomonadati</taxon>
        <taxon>Pseudomonadota</taxon>
        <taxon>Gammaproteobacteria</taxon>
        <taxon>Enterobacterales</taxon>
        <taxon>Enterobacteriaceae</taxon>
        <taxon>Jejubacter</taxon>
    </lineage>
</organism>
<sequence length="149" mass="16845">MTLREKLVGAWELFSYVEIPTNGTPPIKRLGESPKGLIIYTPDGYMSAQLMLPGRINFKSGDWFNATSEEYCQEATSYIAYSGKFFVNEQEQTLQHNMYVSLFPNWTGQTQPRVVEIHDGVLKLSSASPIMSGGVEVMSYLEWHRATPN</sequence>
<dbReference type="Pfam" id="PF13924">
    <property type="entry name" value="Lipocalin_5"/>
    <property type="match status" value="1"/>
</dbReference>
<dbReference type="RefSeq" id="WP_138093637.1">
    <property type="nucleotide sequence ID" value="NZ_CP040428.1"/>
</dbReference>
<dbReference type="KEGG" id="izh:FEM41_01240"/>
<evidence type="ECO:0000313" key="3">
    <source>
        <dbReference type="Proteomes" id="UP000302163"/>
    </source>
</evidence>
<dbReference type="EMBL" id="CP040428">
    <property type="protein sequence ID" value="QCT18360.1"/>
    <property type="molecule type" value="Genomic_DNA"/>
</dbReference>